<protein>
    <submittedName>
        <fullName evidence="4">Clp protease</fullName>
    </submittedName>
</protein>
<accession>A0A849APK3</accession>
<dbReference type="Gene3D" id="1.10.1780.10">
    <property type="entry name" value="Clp, N-terminal domain"/>
    <property type="match status" value="1"/>
</dbReference>
<dbReference type="InterPro" id="IPR036628">
    <property type="entry name" value="Clp_N_dom_sf"/>
</dbReference>
<name>A0A849APK3_9MICO</name>
<sequence length="261" mass="27996">MFNPTNSEIRIAMMQAADEQRELGHDQLGADHLLLGLLSNVRGSAYKVLTEHGVTYESARAVVIDTHDEHPDETTDGDAQSDDASSSLDDDREALRAIGIDLDRVRAAVRDTFGDDITQGWGERRGPRRGAPGERGGRGRGRGPGGHQHRGPAGPAWGPFAEDFGDFGPRGRGRRGPRSRRFFGGVNPHLQEVMRRLGEDFRSDAVAGLGTGRPPSMSGARLLSALLHSEDPVVAAVVQTADDPQRLITDADDLAGKAPTA</sequence>
<feature type="region of interest" description="Disordered" evidence="2">
    <location>
        <begin position="116"/>
        <end position="184"/>
    </location>
</feature>
<evidence type="ECO:0000256" key="2">
    <source>
        <dbReference type="SAM" id="MobiDB-lite"/>
    </source>
</evidence>
<keyword evidence="4" id="KW-0645">Protease</keyword>
<dbReference type="PROSITE" id="PS51903">
    <property type="entry name" value="CLP_R"/>
    <property type="match status" value="1"/>
</dbReference>
<dbReference type="Proteomes" id="UP000557772">
    <property type="component" value="Unassembled WGS sequence"/>
</dbReference>
<evidence type="ECO:0000256" key="1">
    <source>
        <dbReference type="PROSITE-ProRule" id="PRU01251"/>
    </source>
</evidence>
<evidence type="ECO:0000259" key="3">
    <source>
        <dbReference type="PROSITE" id="PS51903"/>
    </source>
</evidence>
<keyword evidence="5" id="KW-1185">Reference proteome</keyword>
<dbReference type="InterPro" id="IPR004176">
    <property type="entry name" value="Clp_R_N"/>
</dbReference>
<keyword evidence="1" id="KW-0677">Repeat</keyword>
<dbReference type="SUPFAM" id="SSF81923">
    <property type="entry name" value="Double Clp-N motif"/>
    <property type="match status" value="1"/>
</dbReference>
<comment type="caution">
    <text evidence="4">The sequence shown here is derived from an EMBL/GenBank/DDBJ whole genome shotgun (WGS) entry which is preliminary data.</text>
</comment>
<dbReference type="GO" id="GO:0008233">
    <property type="term" value="F:peptidase activity"/>
    <property type="evidence" value="ECO:0007669"/>
    <property type="project" value="UniProtKB-KW"/>
</dbReference>
<feature type="domain" description="Clp R" evidence="3">
    <location>
        <begin position="1"/>
        <end position="69"/>
    </location>
</feature>
<keyword evidence="4" id="KW-0378">Hydrolase</keyword>
<feature type="compositionally biased region" description="Basic residues" evidence="2">
    <location>
        <begin position="171"/>
        <end position="181"/>
    </location>
</feature>
<proteinExistence type="predicted"/>
<gene>
    <name evidence="4" type="ORF">HJ588_05360</name>
</gene>
<dbReference type="AlphaFoldDB" id="A0A849APK3"/>
<dbReference type="Pfam" id="PF02861">
    <property type="entry name" value="Clp_N"/>
    <property type="match status" value="1"/>
</dbReference>
<dbReference type="EMBL" id="JABENB010000001">
    <property type="protein sequence ID" value="NNG38702.1"/>
    <property type="molecule type" value="Genomic_DNA"/>
</dbReference>
<dbReference type="RefSeq" id="WP_171152760.1">
    <property type="nucleotide sequence ID" value="NZ_JABENB010000001.1"/>
</dbReference>
<organism evidence="4 5">
    <name type="scientific">Flexivirga aerilata</name>
    <dbReference type="NCBI Taxonomy" id="1656889"/>
    <lineage>
        <taxon>Bacteria</taxon>
        <taxon>Bacillati</taxon>
        <taxon>Actinomycetota</taxon>
        <taxon>Actinomycetes</taxon>
        <taxon>Micrococcales</taxon>
        <taxon>Dermacoccaceae</taxon>
        <taxon>Flexivirga</taxon>
    </lineage>
</organism>
<dbReference type="GO" id="GO:0006508">
    <property type="term" value="P:proteolysis"/>
    <property type="evidence" value="ECO:0007669"/>
    <property type="project" value="UniProtKB-KW"/>
</dbReference>
<feature type="region of interest" description="Disordered" evidence="2">
    <location>
        <begin position="68"/>
        <end position="90"/>
    </location>
</feature>
<evidence type="ECO:0000313" key="4">
    <source>
        <dbReference type="EMBL" id="NNG38702.1"/>
    </source>
</evidence>
<evidence type="ECO:0000313" key="5">
    <source>
        <dbReference type="Proteomes" id="UP000557772"/>
    </source>
</evidence>
<reference evidence="4 5" key="1">
    <citation type="submission" date="2020-05" db="EMBL/GenBank/DDBJ databases">
        <title>Flexivirga sp. ID2601S isolated from air conditioner.</title>
        <authorList>
            <person name="Kim D.H."/>
        </authorList>
    </citation>
    <scope>NUCLEOTIDE SEQUENCE [LARGE SCALE GENOMIC DNA]</scope>
    <source>
        <strain evidence="4 5">ID2601S</strain>
    </source>
</reference>